<organism evidence="3 4">
    <name type="scientific">Clostridium boliviensis</name>
    <dbReference type="NCBI Taxonomy" id="318465"/>
    <lineage>
        <taxon>Bacteria</taxon>
        <taxon>Bacillati</taxon>
        <taxon>Bacillota</taxon>
        <taxon>Clostridia</taxon>
        <taxon>Eubacteriales</taxon>
        <taxon>Clostridiaceae</taxon>
        <taxon>Clostridium</taxon>
    </lineage>
</organism>
<dbReference type="SUPFAM" id="SSF51395">
    <property type="entry name" value="FMN-linked oxidoreductases"/>
    <property type="match status" value="1"/>
</dbReference>
<dbReference type="EMBL" id="JAWONS010000199">
    <property type="protein sequence ID" value="MDW2798374.1"/>
    <property type="molecule type" value="Genomic_DNA"/>
</dbReference>
<proteinExistence type="inferred from homology"/>
<dbReference type="PANTHER" id="PTHR43819">
    <property type="entry name" value="ARCHAEAL-TYPE GLUTAMATE SYNTHASE [NADPH]"/>
    <property type="match status" value="1"/>
</dbReference>
<dbReference type="RefSeq" id="WP_318064612.1">
    <property type="nucleotide sequence ID" value="NZ_JAWONS010000199.1"/>
</dbReference>
<protein>
    <submittedName>
        <fullName evidence="3">Glutamate synthase-related protein</fullName>
    </submittedName>
</protein>
<evidence type="ECO:0000259" key="2">
    <source>
        <dbReference type="Pfam" id="PF01645"/>
    </source>
</evidence>
<dbReference type="InterPro" id="IPR002932">
    <property type="entry name" value="Glu_synthdom"/>
</dbReference>
<name>A0ABU4GL84_9CLOT</name>
<evidence type="ECO:0000313" key="4">
    <source>
        <dbReference type="Proteomes" id="UP001276854"/>
    </source>
</evidence>
<dbReference type="PANTHER" id="PTHR43819:SF1">
    <property type="entry name" value="ARCHAEAL-TYPE GLUTAMATE SYNTHASE [NADPH]"/>
    <property type="match status" value="1"/>
</dbReference>
<feature type="non-terminal residue" evidence="3">
    <location>
        <position position="1"/>
    </location>
</feature>
<keyword evidence="4" id="KW-1185">Reference proteome</keyword>
<accession>A0ABU4GL84</accession>
<feature type="non-terminal residue" evidence="3">
    <location>
        <position position="150"/>
    </location>
</feature>
<feature type="domain" description="Glutamate synthase" evidence="2">
    <location>
        <begin position="1"/>
        <end position="145"/>
    </location>
</feature>
<evidence type="ECO:0000313" key="3">
    <source>
        <dbReference type="EMBL" id="MDW2798374.1"/>
    </source>
</evidence>
<dbReference type="Proteomes" id="UP001276854">
    <property type="component" value="Unassembled WGS sequence"/>
</dbReference>
<comment type="similarity">
    <text evidence="1">Belongs to the glutamate synthase family.</text>
</comment>
<comment type="caution">
    <text evidence="3">The sequence shown here is derived from an EMBL/GenBank/DDBJ whole genome shotgun (WGS) entry which is preliminary data.</text>
</comment>
<reference evidence="3 4" key="1">
    <citation type="submission" date="2023-10" db="EMBL/GenBank/DDBJ databases">
        <title>A novel Glycoside Hydrolase 43-Like Enzyme from Clostrdium boliviensis is an Endo-xylanase, and a Candidate for Xylooligosaccharides Production from Different Xylan Substrates.</title>
        <authorList>
            <person name="Alvarez M.T."/>
            <person name="Rocabado-Villegas L.R."/>
            <person name="Salas-Veizaga D.M."/>
            <person name="Linares-Pasten J.A."/>
            <person name="Gudmundsdottir E.E."/>
            <person name="Hreggvidsson G.O."/>
            <person name="Adlercreutz P."/>
            <person name="Nordberg Karlsson E."/>
        </authorList>
    </citation>
    <scope>NUCLEOTIDE SEQUENCE [LARGE SCALE GENOMIC DNA]</scope>
    <source>
        <strain evidence="3 4">E-1</strain>
    </source>
</reference>
<sequence length="150" mass="15844">TNTGQGPLLPEERQAADKLILQYSRAPWAKTPEELQQADMVEIAVGGGGDAGSPQVIPAQRLTKRLRKGMGLAPGEDARIGARVPGVDHPDDWPKLVEKLREKTGGVPIGVKILPARVEEDIDRALEAGVDVITIDGAQAGTGETATIVQ</sequence>
<dbReference type="InterPro" id="IPR013785">
    <property type="entry name" value="Aldolase_TIM"/>
</dbReference>
<gene>
    <name evidence="3" type="ORF">RZO55_12395</name>
</gene>
<evidence type="ECO:0000256" key="1">
    <source>
        <dbReference type="ARBA" id="ARBA00009716"/>
    </source>
</evidence>
<dbReference type="Pfam" id="PF01645">
    <property type="entry name" value="Glu_synthase"/>
    <property type="match status" value="1"/>
</dbReference>
<dbReference type="Gene3D" id="3.20.20.70">
    <property type="entry name" value="Aldolase class I"/>
    <property type="match status" value="1"/>
</dbReference>